<keyword evidence="4" id="KW-0472">Membrane</keyword>
<evidence type="ECO:0000256" key="3">
    <source>
        <dbReference type="ARBA" id="ARBA00022786"/>
    </source>
</evidence>
<name>A0A4Y7L7Y6_PAPSO</name>
<evidence type="ECO:0000256" key="2">
    <source>
        <dbReference type="ARBA" id="ARBA00004906"/>
    </source>
</evidence>
<keyword evidence="3" id="KW-0833">Ubl conjugation pathway</keyword>
<dbReference type="AlphaFoldDB" id="A0A4Y7L7Y6"/>
<organism evidence="6 7">
    <name type="scientific">Papaver somniferum</name>
    <name type="common">Opium poppy</name>
    <dbReference type="NCBI Taxonomy" id="3469"/>
    <lineage>
        <taxon>Eukaryota</taxon>
        <taxon>Viridiplantae</taxon>
        <taxon>Streptophyta</taxon>
        <taxon>Embryophyta</taxon>
        <taxon>Tracheophyta</taxon>
        <taxon>Spermatophyta</taxon>
        <taxon>Magnoliopsida</taxon>
        <taxon>Ranunculales</taxon>
        <taxon>Papaveraceae</taxon>
        <taxon>Papaveroideae</taxon>
        <taxon>Papaver</taxon>
    </lineage>
</organism>
<feature type="domain" description="At3g05675-like ankyrin-like" evidence="5">
    <location>
        <begin position="277"/>
        <end position="425"/>
    </location>
</feature>
<dbReference type="PANTHER" id="PTHR31060">
    <property type="entry name" value="OSJNBA0011J08.25 PROTEIN-RELATED"/>
    <property type="match status" value="1"/>
</dbReference>
<evidence type="ECO:0000256" key="4">
    <source>
        <dbReference type="SAM" id="Phobius"/>
    </source>
</evidence>
<dbReference type="Pfam" id="PF25553">
    <property type="entry name" value="BTB-POZ_ANK-like"/>
    <property type="match status" value="1"/>
</dbReference>
<keyword evidence="4" id="KW-0812">Transmembrane</keyword>
<reference evidence="6 7" key="1">
    <citation type="journal article" date="2018" name="Science">
        <title>The opium poppy genome and morphinan production.</title>
        <authorList>
            <person name="Guo L."/>
            <person name="Winzer T."/>
            <person name="Yang X."/>
            <person name="Li Y."/>
            <person name="Ning Z."/>
            <person name="He Z."/>
            <person name="Teodor R."/>
            <person name="Lu Y."/>
            <person name="Bowser T.A."/>
            <person name="Graham I.A."/>
            <person name="Ye K."/>
        </authorList>
    </citation>
    <scope>NUCLEOTIDE SEQUENCE [LARGE SCALE GENOMIC DNA]</scope>
    <source>
        <strain evidence="7">cv. HN1</strain>
        <tissue evidence="6">Leaves</tissue>
    </source>
</reference>
<gene>
    <name evidence="6" type="ORF">C5167_043637</name>
</gene>
<keyword evidence="7" id="KW-1185">Reference proteome</keyword>
<sequence>MASSSCVRLVAIHHPFHHQHHKPKPMSLPMSSLTRDSCLFAKPLLITGEKHKLQFLSPKTLRNPYFSTSKVTALRENTSSSENTPENKIPAAEICLIVSVYIIPFLNRLNLLYKFPVLNYAMSPIMPLLGFYQSVPTLGLIVFLALFTGFIRYRNFTKLNYTLQAMVMDCAVVIASLVRPFFVNPGTVSGGASGFKFQLLNVLELVAFQTCIHSCLEHMGAALWVGEKVKVNVSSDVPAPSIATITRVMEVVIKTGEDDGRRVGKSLVLKLLNGNHSFLSDMSSAETCNKNILSLCQDEDVDEQISVEVDNLLWLLGILVNRQAAEKFALMWANQQKLANLHKKFRTPSRHHVSCITTQLLDGIGNGKILLAAEIRKLLLETWIQPLVDDYPRLRKLQSFDPKEVEENIEKAILELTPEAQQTVYPRPRQPDSMFPVFSVTKGITEGWEHSLDDSGVIFHIFIEKLLNPLKPFYIVY</sequence>
<accession>A0A4Y7L7Y6</accession>
<feature type="transmembrane region" description="Helical" evidence="4">
    <location>
        <begin position="163"/>
        <end position="182"/>
    </location>
</feature>
<dbReference type="GO" id="GO:0016567">
    <property type="term" value="P:protein ubiquitination"/>
    <property type="evidence" value="ECO:0007669"/>
    <property type="project" value="UniProtKB-UniPathway"/>
</dbReference>
<evidence type="ECO:0000259" key="5">
    <source>
        <dbReference type="Pfam" id="PF25553"/>
    </source>
</evidence>
<comment type="pathway">
    <text evidence="2">Protein modification; protein ubiquitination.</text>
</comment>
<comment type="function">
    <text evidence="1">May act as a substrate-specific adapter of an E3 ubiquitin-protein ligase complex (CUL3-RBX1-BTB) which mediates the ubiquitination and subsequent proteasomal degradation of target proteins.</text>
</comment>
<protein>
    <recommendedName>
        <fullName evidence="5">At3g05675-like ankyrin-like domain-containing protein</fullName>
    </recommendedName>
</protein>
<dbReference type="Gramene" id="RZC81057">
    <property type="protein sequence ID" value="RZC81057"/>
    <property type="gene ID" value="C5167_043637"/>
</dbReference>
<evidence type="ECO:0000256" key="1">
    <source>
        <dbReference type="ARBA" id="ARBA00002668"/>
    </source>
</evidence>
<evidence type="ECO:0000313" key="6">
    <source>
        <dbReference type="EMBL" id="RZC81057.1"/>
    </source>
</evidence>
<dbReference type="InterPro" id="IPR058039">
    <property type="entry name" value="At3g05675-like_ankyrin"/>
</dbReference>
<dbReference type="EMBL" id="CM010724">
    <property type="protein sequence ID" value="RZC81057.1"/>
    <property type="molecule type" value="Genomic_DNA"/>
</dbReference>
<proteinExistence type="predicted"/>
<evidence type="ECO:0000313" key="7">
    <source>
        <dbReference type="Proteomes" id="UP000316621"/>
    </source>
</evidence>
<dbReference type="PANTHER" id="PTHR31060:SF5">
    <property type="entry name" value="PRLI-INTERACTING FACTOR G, PUTATIVE, EXPRESSED-RELATED"/>
    <property type="match status" value="1"/>
</dbReference>
<feature type="transmembrane region" description="Helical" evidence="4">
    <location>
        <begin position="129"/>
        <end position="151"/>
    </location>
</feature>
<dbReference type="Proteomes" id="UP000316621">
    <property type="component" value="Chromosome 10"/>
</dbReference>
<dbReference type="UniPathway" id="UPA00143"/>
<keyword evidence="4" id="KW-1133">Transmembrane helix</keyword>
<dbReference type="InterPro" id="IPR038920">
    <property type="entry name" value="At3g05675-like"/>
</dbReference>